<sequence>MEPNLDEMAIAESRLAASDSQAPTAESRAPVATMDIDLDEEPMEEHALEKGDEEGGASMNVAIEEREVETAVLAGVESAPAMARPVEVPVVLQAQAQPQMAEESNATMTDVGPQTSNVRAAQSPQSRPTEQGSAPRAAADADPLSEIAELIQEAQRDQPPAPEDAAETMLEFSTRTVVTVETRLDATVSQAGHPETREGRIEATVERVEDRTSLSIPLQLASASPSPNPEARRPGPTLSSLAALSVSPFASGSGELPQVKDQLPVPPAVSPNAQSATVPASAQSVNLASAQMNTVVPDTAQLSAATTIPTEYADGETDDAEGETDPGEDAFQTRGTGSDAEEEFMNGTTAIRPGDPGFTDYLHRASAKNRGRGRGRGTATASRGTARPRATGLRIQIVEVVLQKYKRLKFKPTANDDVATMLRALLGLGADDPINPDLAFAPAGQVTVSASASGSRSASILPPPPVIDPALMMDSPNAGEDGQKQKNQRHRNYDSDEEHAGEKAATTFAPKQPRKRVPKPRATANAIVGAKRPSVLGPPSIIQAPTVPATIQDVVPAPATTNTVPEPAGVPAPLPPSAISSYLPDVQMADAEHIPADVDQILADITQSEISAAAASGQDQPATSAQAETAQPAVNGTASNRPKAKKRPKKAEQDINAAILSLVSDNEEPNEAAATQAEGEAQPAPKPKKPRKSKAQKEAEVAAAAAAEPSVPVQPEPEPEPQPVVPVLAFRRKLKMEQTWFKPDELPTAVPYPLRYYISPNDGQAIVSWREPEESDAHSNRPEGTLYENGTRVNPAGSVDRPEDRRANTACEFCRFSVAKCDGYGDRPCSTCLKNKRPVCMYKPWTVEEQLEYEGDLERGYKQSQVDSAANGRDSRRAKQREPPPAELDMTALDETVVQSMTMADPAEIQRAQPEKVEATPAPEAPKVHKARKPKMKSRVLAPASPEPAPDSADGVADILEVVIDLEDEVQEKEKEKPKAKRTKTAKRKKIKEQPAPVEPEVVKPMPADGTIRRRKMQKQQDWFDSEALAVSVPEPIRYYLTETDGQPIVSWRDPEEVGVKSQLPPGTLFANGNMVNAKGFVSAPAERRANHACEACRHSQTKCDGYGDRPCSTCIRSRKPTCSYQPWTEADQQEYQAALEHGTVSRRRGVHGNSQRLRKDLPAHDEDKFSEQDKAIVQSMLTDYSPGAEVVQEAAKKAVLPVDNLEVAIDVESPPQSPEQEDDLPIYDAPWPSLHDAEALQHVEADDDVRASPMVEDVPEPASPLVAPRKRKIGNVDAEPKSQPSKKEKVDSSLQEAIDVDTCFAGLKPVRTLKKSSDWFDADLLPVSVPYGIRYYLMPRDGTPVVSSAAPEKPGKKSKRPEGTLFEDGSMVNPEGKVDPPVARRANHACEMCRFSHTKLSATISHGPRTEQKQYQDDLKTGISSKIASSSRGSRRQVQLPAELLTTKADQAVLRSMLDVEDEGEDKVETVKPSKRKRVTPEPEPVSRKKSEAVEASPEVQLKPARSAKKKTKAEQEIIDVDNCFAGLTPRRKLKLTHDWFDEDALPLSVPYTMRYCVMPRDGQAVVSSALPEEAGVKSKQPEGTMYENGNRVGPRGSVDAPVTRMAKQPCECCRFSLKKCDGYGDRPCSTCTSSRKPVCVYEPITEDEHKQFLHDLEHGRRRREKLEPPIELQTTRQDRAVLEAMLDIPDEVERKSHRRVEEPKSSRAKSKRAVSVVSEDALDIIDIQDDEDLEPSPSKPKRKKSKAALVRQMPRRQFDMDVSQSNDDQADYVSDPGDIYVGPVPRRYLKMPLDVFYVEDLPVSVPYPIRYYLHDDGQPVVSWRKPEPEGTRSKRLVGTLYENGNRVSPRQMVDIPADRRANHACEWCRFKPWTTDDMRNYLIDINESPDDGRLTDTRRAFSVSKALSDLGTSLRDEVVIQSMLEAGLDDAGTQEYREAIARGAKLKAKEKPKVPSPLPSEASFGLAVEIFVESVEEPVEEPVGTPRQKSKRKRGWLPPQAGADTAWAEPEQPVAGPSSQPSAASIAPVSKAPSRSSRRNGKAQPISATQSETFTEDLQVGPSRTTRKVKNVRRSRTGTASDVDQPMPQSENNEPPVAGGSTRKRRRIVSSTPDMNPADPDALYAELNYPESFERSKAWVRFEDVLGISDSDDDDSSDEEYLYEDEGNLVGLKRTPGMRVEIELDSGVGWGEEEEPQGLDFVRAIAHAVATTGSAIQHVGQRAWSAAMELANGLVDVDVDDSMVEDLLP</sequence>
<accession>A0ACC2VZ63</accession>
<organism evidence="1 2">
    <name type="scientific">Naganishia adeliensis</name>
    <dbReference type="NCBI Taxonomy" id="92952"/>
    <lineage>
        <taxon>Eukaryota</taxon>
        <taxon>Fungi</taxon>
        <taxon>Dikarya</taxon>
        <taxon>Basidiomycota</taxon>
        <taxon>Agaricomycotina</taxon>
        <taxon>Tremellomycetes</taxon>
        <taxon>Filobasidiales</taxon>
        <taxon>Filobasidiaceae</taxon>
        <taxon>Naganishia</taxon>
    </lineage>
</organism>
<dbReference type="EMBL" id="JASBWS010000054">
    <property type="protein sequence ID" value="KAJ9104279.1"/>
    <property type="molecule type" value="Genomic_DNA"/>
</dbReference>
<evidence type="ECO:0000313" key="2">
    <source>
        <dbReference type="Proteomes" id="UP001230649"/>
    </source>
</evidence>
<comment type="caution">
    <text evidence="1">The sequence shown here is derived from an EMBL/GenBank/DDBJ whole genome shotgun (WGS) entry which is preliminary data.</text>
</comment>
<evidence type="ECO:0000313" key="1">
    <source>
        <dbReference type="EMBL" id="KAJ9104279.1"/>
    </source>
</evidence>
<dbReference type="Proteomes" id="UP001230649">
    <property type="component" value="Unassembled WGS sequence"/>
</dbReference>
<protein>
    <submittedName>
        <fullName evidence="1">Uncharacterized protein</fullName>
    </submittedName>
</protein>
<proteinExistence type="predicted"/>
<reference evidence="1" key="1">
    <citation type="submission" date="2023-04" db="EMBL/GenBank/DDBJ databases">
        <title>Draft Genome sequencing of Naganishia species isolated from polar environments using Oxford Nanopore Technology.</title>
        <authorList>
            <person name="Leo P."/>
            <person name="Venkateswaran K."/>
        </authorList>
    </citation>
    <scope>NUCLEOTIDE SEQUENCE</scope>
    <source>
        <strain evidence="1">MNA-CCFEE 5262</strain>
    </source>
</reference>
<keyword evidence="2" id="KW-1185">Reference proteome</keyword>
<gene>
    <name evidence="1" type="ORF">QFC20_004561</name>
</gene>
<name>A0ACC2VZ63_9TREE</name>